<dbReference type="STRING" id="180163.SAMN02745174_02065"/>
<dbReference type="RefSeq" id="WP_078694516.1">
    <property type="nucleotide sequence ID" value="NZ_FUWX01000016.1"/>
</dbReference>
<name>A0A1T4PW32_9FUSO</name>
<sequence>MYKVIKILDKKTILIDYGKMNKAKVGEKIKIIKSGEDIYDLDGRYIGSLDSLKAVLEIVRVEEEFSLCQNIETKEVNPFAPAIMLKTTKIIAKELNIKEDEIAYLEYTNNEPITIGDIVKKY</sequence>
<protein>
    <submittedName>
        <fullName evidence="1">Uncharacterized protein</fullName>
    </submittedName>
</protein>
<organism evidence="1 2">
    <name type="scientific">Cetobacterium ceti</name>
    <dbReference type="NCBI Taxonomy" id="180163"/>
    <lineage>
        <taxon>Bacteria</taxon>
        <taxon>Fusobacteriati</taxon>
        <taxon>Fusobacteriota</taxon>
        <taxon>Fusobacteriia</taxon>
        <taxon>Fusobacteriales</taxon>
        <taxon>Fusobacteriaceae</taxon>
        <taxon>Cetobacterium</taxon>
    </lineage>
</organism>
<evidence type="ECO:0000313" key="1">
    <source>
        <dbReference type="EMBL" id="SJZ95507.1"/>
    </source>
</evidence>
<keyword evidence="2" id="KW-1185">Reference proteome</keyword>
<evidence type="ECO:0000313" key="2">
    <source>
        <dbReference type="Proteomes" id="UP000191153"/>
    </source>
</evidence>
<dbReference type="EMBL" id="FUWX01000016">
    <property type="protein sequence ID" value="SJZ95507.1"/>
    <property type="molecule type" value="Genomic_DNA"/>
</dbReference>
<dbReference type="Proteomes" id="UP000191153">
    <property type="component" value="Unassembled WGS sequence"/>
</dbReference>
<accession>A0A1T4PW32</accession>
<proteinExistence type="predicted"/>
<gene>
    <name evidence="1" type="ORF">SAMN02745174_02065</name>
</gene>
<dbReference type="AlphaFoldDB" id="A0A1T4PW32"/>
<dbReference type="OrthoDB" id="426158at2"/>
<reference evidence="1 2" key="1">
    <citation type="submission" date="2017-02" db="EMBL/GenBank/DDBJ databases">
        <authorList>
            <person name="Peterson S.W."/>
        </authorList>
    </citation>
    <scope>NUCLEOTIDE SEQUENCE [LARGE SCALE GENOMIC DNA]</scope>
    <source>
        <strain evidence="1 2">ATCC 700028</strain>
    </source>
</reference>